<evidence type="ECO:0000313" key="9">
    <source>
        <dbReference type="EMBL" id="RKP15605.1"/>
    </source>
</evidence>
<dbReference type="PANTHER" id="PTHR18934:SF91">
    <property type="entry name" value="PRE-MRNA-SPLICING FACTOR ATP-DEPENDENT RNA HELICASE PRP16"/>
    <property type="match status" value="1"/>
</dbReference>
<keyword evidence="5" id="KW-0067">ATP-binding</keyword>
<evidence type="ECO:0000259" key="7">
    <source>
        <dbReference type="SMART" id="SM00847"/>
    </source>
</evidence>
<evidence type="ECO:0000256" key="5">
    <source>
        <dbReference type="ARBA" id="ARBA00022840"/>
    </source>
</evidence>
<dbReference type="Gene3D" id="1.20.120.1080">
    <property type="match status" value="1"/>
</dbReference>
<keyword evidence="3" id="KW-0378">Hydrolase</keyword>
<evidence type="ECO:0000313" key="11">
    <source>
        <dbReference type="Proteomes" id="UP000281549"/>
    </source>
</evidence>
<evidence type="ECO:0000256" key="6">
    <source>
        <dbReference type="ARBA" id="ARBA00023242"/>
    </source>
</evidence>
<dbReference type="EMBL" id="ML008494">
    <property type="protein sequence ID" value="RKP15605.1"/>
    <property type="molecule type" value="Genomic_DNA"/>
</dbReference>
<dbReference type="OrthoDB" id="3217252at2759"/>
<evidence type="ECO:0000256" key="1">
    <source>
        <dbReference type="ARBA" id="ARBA00004123"/>
    </source>
</evidence>
<dbReference type="HOGENOM" id="CLU_001832_5_4_1"/>
<evidence type="ECO:0000256" key="3">
    <source>
        <dbReference type="ARBA" id="ARBA00022801"/>
    </source>
</evidence>
<dbReference type="GO" id="GO:0004386">
    <property type="term" value="F:helicase activity"/>
    <property type="evidence" value="ECO:0007669"/>
    <property type="project" value="UniProtKB-KW"/>
</dbReference>
<dbReference type="InterPro" id="IPR048333">
    <property type="entry name" value="HA2_WH"/>
</dbReference>
<dbReference type="Pfam" id="PF04408">
    <property type="entry name" value="WHD_HA2"/>
    <property type="match status" value="1"/>
</dbReference>
<dbReference type="Proteomes" id="UP000030755">
    <property type="component" value="Unassembled WGS sequence"/>
</dbReference>
<keyword evidence="2" id="KW-0547">Nucleotide-binding</keyword>
<reference evidence="8 10" key="1">
    <citation type="journal article" date="2013" name="Curr. Biol.">
        <title>Shared signatures of parasitism and phylogenomics unite Cryptomycota and microsporidia.</title>
        <authorList>
            <person name="James T.Y."/>
            <person name="Pelin A."/>
            <person name="Bonen L."/>
            <person name="Ahrendt S."/>
            <person name="Sain D."/>
            <person name="Corradi N."/>
            <person name="Stajich J.E."/>
        </authorList>
    </citation>
    <scope>NUCLEOTIDE SEQUENCE [LARGE SCALE GENOMIC DNA]</scope>
    <source>
        <strain evidence="8">CSF55</strain>
        <strain evidence="8">CSF55</strain>
    </source>
</reference>
<dbReference type="GO" id="GO:0000398">
    <property type="term" value="P:mRNA splicing, via spliceosome"/>
    <property type="evidence" value="ECO:0007669"/>
    <property type="project" value="UniProtKB-ARBA"/>
</dbReference>
<dbReference type="EMBL" id="KE560390">
    <property type="protein sequence ID" value="EPZ36918.1"/>
    <property type="molecule type" value="Genomic_DNA"/>
</dbReference>
<dbReference type="AlphaFoldDB" id="A0A075B553"/>
<dbReference type="InterPro" id="IPR027417">
    <property type="entry name" value="P-loop_NTPase"/>
</dbReference>
<dbReference type="Pfam" id="PF21010">
    <property type="entry name" value="HA2_C"/>
    <property type="match status" value="1"/>
</dbReference>
<protein>
    <submittedName>
        <fullName evidence="9">HA2-domain-containing protein</fullName>
    </submittedName>
    <submittedName>
        <fullName evidence="8">Helicase-associated domain-containing protein</fullName>
    </submittedName>
</protein>
<keyword evidence="4 8" id="KW-0347">Helicase</keyword>
<organism evidence="8 10">
    <name type="scientific">Rozella allomycis (strain CSF55)</name>
    <dbReference type="NCBI Taxonomy" id="988480"/>
    <lineage>
        <taxon>Eukaryota</taxon>
        <taxon>Fungi</taxon>
        <taxon>Fungi incertae sedis</taxon>
        <taxon>Cryptomycota</taxon>
        <taxon>Cryptomycota incertae sedis</taxon>
        <taxon>Rozella</taxon>
    </lineage>
</organism>
<dbReference type="GO" id="GO:0005524">
    <property type="term" value="F:ATP binding"/>
    <property type="evidence" value="ECO:0007669"/>
    <property type="project" value="UniProtKB-KW"/>
</dbReference>
<evidence type="ECO:0000313" key="10">
    <source>
        <dbReference type="Proteomes" id="UP000030755"/>
    </source>
</evidence>
<reference evidence="9" key="3">
    <citation type="submission" date="2018-08" db="EMBL/GenBank/DDBJ databases">
        <title>Leveraging single-cell genomics to expand the Fungal Tree of Life.</title>
        <authorList>
            <consortium name="DOE Joint Genome Institute"/>
            <person name="Ahrendt S.R."/>
            <person name="Quandt C.A."/>
            <person name="Ciobanu D."/>
            <person name="Clum A."/>
            <person name="Salamov A."/>
            <person name="Andreopoulos B."/>
            <person name="Cheng J.-F."/>
            <person name="Woyke T."/>
            <person name="Pelin A."/>
            <person name="Henrissat B."/>
            <person name="Reynolds N."/>
            <person name="Benny G.L."/>
            <person name="Smith M.E."/>
            <person name="James T.Y."/>
            <person name="Grigoriev I.V."/>
        </authorList>
    </citation>
    <scope>NUCLEOTIDE SEQUENCE</scope>
    <source>
        <strain evidence="9">CSF55</strain>
    </source>
</reference>
<dbReference type="GO" id="GO:0016787">
    <property type="term" value="F:hydrolase activity"/>
    <property type="evidence" value="ECO:0007669"/>
    <property type="project" value="UniProtKB-KW"/>
</dbReference>
<accession>A0A075B553</accession>
<dbReference type="SMART" id="SM00847">
    <property type="entry name" value="HA2"/>
    <property type="match status" value="1"/>
</dbReference>
<keyword evidence="6" id="KW-0539">Nucleus</keyword>
<feature type="domain" description="Helicase-associated" evidence="7">
    <location>
        <begin position="45"/>
        <end position="135"/>
    </location>
</feature>
<dbReference type="OMA" id="MERCKKI"/>
<dbReference type="InterPro" id="IPR007502">
    <property type="entry name" value="Helicase-assoc_dom"/>
</dbReference>
<dbReference type="Proteomes" id="UP000281549">
    <property type="component" value="Unassembled WGS sequence"/>
</dbReference>
<evidence type="ECO:0000256" key="4">
    <source>
        <dbReference type="ARBA" id="ARBA00022806"/>
    </source>
</evidence>
<proteinExistence type="predicted"/>
<name>A0A075B553_ROZAC</name>
<dbReference type="FunFam" id="1.20.120.1080:FF:000018">
    <property type="entry name" value="Pre-mRNA-splicing factor ATP-dependent RNA helicase prp16"/>
    <property type="match status" value="1"/>
</dbReference>
<dbReference type="SUPFAM" id="SSF52540">
    <property type="entry name" value="P-loop containing nucleoside triphosphate hydrolases"/>
    <property type="match status" value="1"/>
</dbReference>
<keyword evidence="10" id="KW-1185">Reference proteome</keyword>
<gene>
    <name evidence="8" type="ORF">O9G_006386</name>
    <name evidence="9" type="ORF">ROZALSC1DRAFT_32046</name>
</gene>
<dbReference type="STRING" id="988480.A0A075B553"/>
<evidence type="ECO:0000313" key="8">
    <source>
        <dbReference type="EMBL" id="EPZ36918.1"/>
    </source>
</evidence>
<sequence length="155" mass="17911">MFESTVPEIQRTNLANVVLLLKSLGIQNLLEFDFMDPPPQETILTSMYQLWVLGALDSIGELTIMGRKMVEFPLDPTMSKMLIVAEQHACTSEVLTIVSMLSVPSVFYRPKDRMEEADSAREKFYVPESDHLTLLNVYNQWRAHNYSDEWCIKMF</sequence>
<evidence type="ECO:0000256" key="2">
    <source>
        <dbReference type="ARBA" id="ARBA00022741"/>
    </source>
</evidence>
<feature type="non-terminal residue" evidence="8">
    <location>
        <position position="155"/>
    </location>
</feature>
<dbReference type="GO" id="GO:0003723">
    <property type="term" value="F:RNA binding"/>
    <property type="evidence" value="ECO:0007669"/>
    <property type="project" value="TreeGrafter"/>
</dbReference>
<dbReference type="PANTHER" id="PTHR18934">
    <property type="entry name" value="ATP-DEPENDENT RNA HELICASE"/>
    <property type="match status" value="1"/>
</dbReference>
<comment type="subcellular location">
    <subcellularLocation>
        <location evidence="1">Nucleus</location>
    </subcellularLocation>
</comment>
<dbReference type="GO" id="GO:0005634">
    <property type="term" value="C:nucleus"/>
    <property type="evidence" value="ECO:0007669"/>
    <property type="project" value="UniProtKB-SubCell"/>
</dbReference>
<reference evidence="11" key="2">
    <citation type="journal article" date="2018" name="Nat. Microbiol.">
        <title>Leveraging single-cell genomics to expand the fungal tree of life.</title>
        <authorList>
            <person name="Ahrendt S.R."/>
            <person name="Quandt C.A."/>
            <person name="Ciobanu D."/>
            <person name="Clum A."/>
            <person name="Salamov A."/>
            <person name="Andreopoulos B."/>
            <person name="Cheng J.F."/>
            <person name="Woyke T."/>
            <person name="Pelin A."/>
            <person name="Henrissat B."/>
            <person name="Reynolds N.K."/>
            <person name="Benny G.L."/>
            <person name="Smith M.E."/>
            <person name="James T.Y."/>
            <person name="Grigoriev I.V."/>
        </authorList>
    </citation>
    <scope>NUCLEOTIDE SEQUENCE [LARGE SCALE GENOMIC DNA]</scope>
    <source>
        <strain evidence="11">CSF55</strain>
    </source>
</reference>